<evidence type="ECO:0000313" key="3">
    <source>
        <dbReference type="Proteomes" id="UP001172159"/>
    </source>
</evidence>
<evidence type="ECO:0000313" key="2">
    <source>
        <dbReference type="EMBL" id="KAK0745139.1"/>
    </source>
</evidence>
<gene>
    <name evidence="2" type="ORF">B0T21DRAFT_359099</name>
</gene>
<dbReference type="AlphaFoldDB" id="A0AA40K413"/>
<organism evidence="2 3">
    <name type="scientific">Apiosordaria backusii</name>
    <dbReference type="NCBI Taxonomy" id="314023"/>
    <lineage>
        <taxon>Eukaryota</taxon>
        <taxon>Fungi</taxon>
        <taxon>Dikarya</taxon>
        <taxon>Ascomycota</taxon>
        <taxon>Pezizomycotina</taxon>
        <taxon>Sordariomycetes</taxon>
        <taxon>Sordariomycetidae</taxon>
        <taxon>Sordariales</taxon>
        <taxon>Lasiosphaeriaceae</taxon>
        <taxon>Apiosordaria</taxon>
    </lineage>
</organism>
<dbReference type="EMBL" id="JAUKTV010000002">
    <property type="protein sequence ID" value="KAK0745139.1"/>
    <property type="molecule type" value="Genomic_DNA"/>
</dbReference>
<keyword evidence="3" id="KW-1185">Reference proteome</keyword>
<dbReference type="PANTHER" id="PTHR44167">
    <property type="entry name" value="OVARIAN-SPECIFIC SERINE/THREONINE-PROTEIN KINASE LOK-RELATED"/>
    <property type="match status" value="1"/>
</dbReference>
<dbReference type="GO" id="GO:0005634">
    <property type="term" value="C:nucleus"/>
    <property type="evidence" value="ECO:0007669"/>
    <property type="project" value="TreeGrafter"/>
</dbReference>
<dbReference type="GO" id="GO:0004674">
    <property type="term" value="F:protein serine/threonine kinase activity"/>
    <property type="evidence" value="ECO:0007669"/>
    <property type="project" value="TreeGrafter"/>
</dbReference>
<dbReference type="InterPro" id="IPR000719">
    <property type="entry name" value="Prot_kinase_dom"/>
</dbReference>
<protein>
    <submittedName>
        <fullName evidence="2">Kinase-like domain-containing protein</fullName>
    </submittedName>
</protein>
<dbReference type="SUPFAM" id="SSF56112">
    <property type="entry name" value="Protein kinase-like (PK-like)"/>
    <property type="match status" value="1"/>
</dbReference>
<dbReference type="PROSITE" id="PS50011">
    <property type="entry name" value="PROTEIN_KINASE_DOM"/>
    <property type="match status" value="1"/>
</dbReference>
<comment type="caution">
    <text evidence="2">The sequence shown here is derived from an EMBL/GenBank/DDBJ whole genome shotgun (WGS) entry which is preliminary data.</text>
</comment>
<sequence length="341" mass="38546">MPLNHLACHTPFSRLAYRTSIRMASTIVGKSGRVYVQGDVLQRHREDHKLSVFKVESGNESFVFKRVPRPFYDLSLRLAAEFAGSRRLRMHIDCNQEEGILVYPYFRCTLLALIQEDPDLPLAERKKILRRVGEAIQELHGKDWIHIDVKPDNILVNWTCDKEGNKTVTDVALGDFDIAFKSEGGEPRQTPYAIGNAMWRSPEGQTGRGVTKASDMFSFGLVCIYALGGGDFLLLNGYQELAKSGITPEQEILTRHFCYFGPAPEGLLKQVDSEVWCNALKGASEMAEDIVEDQPELRFERWGQELGPEALNMISGMTNPDPTARTTIDQVLTHRWWQEAT</sequence>
<dbReference type="SMART" id="SM00220">
    <property type="entry name" value="S_TKc"/>
    <property type="match status" value="1"/>
</dbReference>
<proteinExistence type="predicted"/>
<dbReference type="InterPro" id="IPR011009">
    <property type="entry name" value="Kinase-like_dom_sf"/>
</dbReference>
<name>A0AA40K413_9PEZI</name>
<feature type="domain" description="Protein kinase" evidence="1">
    <location>
        <begin position="1"/>
        <end position="337"/>
    </location>
</feature>
<dbReference type="PANTHER" id="PTHR44167:SF24">
    <property type="entry name" value="SERINE_THREONINE-PROTEIN KINASE CHK2"/>
    <property type="match status" value="1"/>
</dbReference>
<accession>A0AA40K413</accession>
<dbReference type="Pfam" id="PF00069">
    <property type="entry name" value="Pkinase"/>
    <property type="match status" value="1"/>
</dbReference>
<dbReference type="GO" id="GO:0005737">
    <property type="term" value="C:cytoplasm"/>
    <property type="evidence" value="ECO:0007669"/>
    <property type="project" value="TreeGrafter"/>
</dbReference>
<keyword evidence="2" id="KW-0418">Kinase</keyword>
<dbReference type="GO" id="GO:0044773">
    <property type="term" value="P:mitotic DNA damage checkpoint signaling"/>
    <property type="evidence" value="ECO:0007669"/>
    <property type="project" value="TreeGrafter"/>
</dbReference>
<dbReference type="Proteomes" id="UP001172159">
    <property type="component" value="Unassembled WGS sequence"/>
</dbReference>
<dbReference type="GO" id="GO:0005524">
    <property type="term" value="F:ATP binding"/>
    <property type="evidence" value="ECO:0007669"/>
    <property type="project" value="InterPro"/>
</dbReference>
<keyword evidence="2" id="KW-0808">Transferase</keyword>
<reference evidence="2" key="1">
    <citation type="submission" date="2023-06" db="EMBL/GenBank/DDBJ databases">
        <title>Genome-scale phylogeny and comparative genomics of the fungal order Sordariales.</title>
        <authorList>
            <consortium name="Lawrence Berkeley National Laboratory"/>
            <person name="Hensen N."/>
            <person name="Bonometti L."/>
            <person name="Westerberg I."/>
            <person name="Brannstrom I.O."/>
            <person name="Guillou S."/>
            <person name="Cros-Aarteil S."/>
            <person name="Calhoun S."/>
            <person name="Haridas S."/>
            <person name="Kuo A."/>
            <person name="Mondo S."/>
            <person name="Pangilinan J."/>
            <person name="Riley R."/>
            <person name="Labutti K."/>
            <person name="Andreopoulos B."/>
            <person name="Lipzen A."/>
            <person name="Chen C."/>
            <person name="Yanf M."/>
            <person name="Daum C."/>
            <person name="Ng V."/>
            <person name="Clum A."/>
            <person name="Steindorff A."/>
            <person name="Ohm R."/>
            <person name="Martin F."/>
            <person name="Silar P."/>
            <person name="Natvig D."/>
            <person name="Lalanne C."/>
            <person name="Gautier V."/>
            <person name="Ament-Velasquez S.L."/>
            <person name="Kruys A."/>
            <person name="Hutchinson M.I."/>
            <person name="Powell A.J."/>
            <person name="Barry K."/>
            <person name="Miller A.N."/>
            <person name="Grigoriev I.V."/>
            <person name="Debuchy R."/>
            <person name="Gladieux P."/>
            <person name="Thoren M.H."/>
            <person name="Johannesson H."/>
        </authorList>
    </citation>
    <scope>NUCLEOTIDE SEQUENCE</scope>
    <source>
        <strain evidence="2">CBS 540.89</strain>
    </source>
</reference>
<dbReference type="Gene3D" id="1.10.510.10">
    <property type="entry name" value="Transferase(Phosphotransferase) domain 1"/>
    <property type="match status" value="1"/>
</dbReference>
<evidence type="ECO:0000259" key="1">
    <source>
        <dbReference type="PROSITE" id="PS50011"/>
    </source>
</evidence>